<dbReference type="Pfam" id="PF02092">
    <property type="entry name" value="tRNA_synt_2f"/>
    <property type="match status" value="1"/>
</dbReference>
<proteinExistence type="inferred from homology"/>
<dbReference type="InterPro" id="IPR015944">
    <property type="entry name" value="Gly-tRNA-synth_bsu"/>
</dbReference>
<evidence type="ECO:0000256" key="7">
    <source>
        <dbReference type="ARBA" id="ARBA00047937"/>
    </source>
</evidence>
<reference evidence="9 10" key="1">
    <citation type="submission" date="2019-07" db="EMBL/GenBank/DDBJ databases">
        <authorList>
            <person name="Cremers G."/>
        </authorList>
    </citation>
    <scope>NUCLEOTIDE SEQUENCE [LARGE SCALE GENOMIC DNA]</scope>
</reference>
<evidence type="ECO:0000256" key="8">
    <source>
        <dbReference type="HAMAP-Rule" id="MF_00255"/>
    </source>
</evidence>
<dbReference type="NCBIfam" id="TIGR00211">
    <property type="entry name" value="glyS"/>
    <property type="match status" value="1"/>
</dbReference>
<dbReference type="PROSITE" id="PS50861">
    <property type="entry name" value="AA_TRNA_LIGASE_II_GLYAB"/>
    <property type="match status" value="1"/>
</dbReference>
<keyword evidence="10" id="KW-1185">Reference proteome</keyword>
<dbReference type="EMBL" id="CABIKM010000005">
    <property type="protein sequence ID" value="VUZ84068.1"/>
    <property type="molecule type" value="Genomic_DNA"/>
</dbReference>
<evidence type="ECO:0000256" key="3">
    <source>
        <dbReference type="ARBA" id="ARBA00022741"/>
    </source>
</evidence>
<evidence type="ECO:0000256" key="5">
    <source>
        <dbReference type="ARBA" id="ARBA00022917"/>
    </source>
</evidence>
<keyword evidence="4 8" id="KW-0067">ATP-binding</keyword>
<dbReference type="AlphaFoldDB" id="A0A564ZHP6"/>
<dbReference type="InterPro" id="IPR006194">
    <property type="entry name" value="Gly-tRNA-synth_heterodimer"/>
</dbReference>
<evidence type="ECO:0000256" key="2">
    <source>
        <dbReference type="ARBA" id="ARBA00022598"/>
    </source>
</evidence>
<evidence type="ECO:0000313" key="9">
    <source>
        <dbReference type="EMBL" id="VUZ84068.1"/>
    </source>
</evidence>
<sequence length="688" mass="76650">MTQNLLFEIGVEEIPSGYMTPVLKDLKTQACRLFEEQRIAFSGARTFGTPRRLTLHVERLEQSQGDLVREVVGPARAVAFDPEGRPTKAALGFARAQGVPVEALRVKTLDRGEYVVAAIVERGMRLEELLPVVLPRLITSLSFPKSMRWGQGTFRFVRPIRWLVALYNGRVIPFEIDGIASGNKTCGHRFLSRGQVRVRSFQDYIEKLEERYVIVNQHRRRELVAKLATEAAATVGGKPVLDDELVETVASLVEYPTVVCGCFEQEYLSLPRDVIMTPMRKHQRYFPVIDNAGKLLPHFVAISNMKAKDMDLIREGNERVLRARLKDAAFFFKEDRKVGLHERVPQLKGITFQERLGTMAEKVERLTQLTTYLAEQVAPHLVHDVYRAAQLCKADLVTTMVKEFPSLQGVMGREYAQLSGEPAVVAQAIEEHYLPRYAGDRLPASLVGALVGLADRLDTICGCFGIGLIPSGSEDPYALRRHGQGVVQILLSAGIDLPLSQPISKSLELFGDRLTVPHERVASEVMEFLAARLQAVLMERGVPGDLVEAALSVDAERVSDAGKRAEALAVFRREADFSELAVAFKRVIRILPKGFSKTVDPRRFVSSAERALHGEATTLRAETAHLVQAGDYARALQLIAAIRPIVDMFFEEVLVMAEDRDLQDNRLAILKEVADLFCGIANFSKVMA</sequence>
<dbReference type="PANTHER" id="PTHR30075">
    <property type="entry name" value="GLYCYL-TRNA SYNTHETASE"/>
    <property type="match status" value="1"/>
</dbReference>
<comment type="catalytic activity">
    <reaction evidence="7 8">
        <text>tRNA(Gly) + glycine + ATP = glycyl-tRNA(Gly) + AMP + diphosphate</text>
        <dbReference type="Rhea" id="RHEA:16013"/>
        <dbReference type="Rhea" id="RHEA-COMP:9664"/>
        <dbReference type="Rhea" id="RHEA-COMP:9683"/>
        <dbReference type="ChEBI" id="CHEBI:30616"/>
        <dbReference type="ChEBI" id="CHEBI:33019"/>
        <dbReference type="ChEBI" id="CHEBI:57305"/>
        <dbReference type="ChEBI" id="CHEBI:78442"/>
        <dbReference type="ChEBI" id="CHEBI:78522"/>
        <dbReference type="ChEBI" id="CHEBI:456215"/>
        <dbReference type="EC" id="6.1.1.14"/>
    </reaction>
</comment>
<protein>
    <recommendedName>
        <fullName evidence="8">Glycine--tRNA ligase beta subunit</fullName>
        <ecNumber evidence="8">6.1.1.14</ecNumber>
    </recommendedName>
    <alternativeName>
        <fullName evidence="8">Glycyl-tRNA synthetase beta subunit</fullName>
        <shortName evidence="8">GlyRS</shortName>
    </alternativeName>
</protein>
<organism evidence="9 10">
    <name type="scientific">Candidatus Methylomirabilis lanthanidiphila</name>
    <dbReference type="NCBI Taxonomy" id="2211376"/>
    <lineage>
        <taxon>Bacteria</taxon>
        <taxon>Candidatus Methylomirabilota</taxon>
        <taxon>Candidatus Methylomirabilia</taxon>
        <taxon>Candidatus Methylomirabilales</taxon>
        <taxon>Candidatus Methylomirabilaceae</taxon>
        <taxon>Candidatus Methylomirabilis</taxon>
    </lineage>
</organism>
<accession>A0A564ZHP6</accession>
<evidence type="ECO:0000256" key="1">
    <source>
        <dbReference type="ARBA" id="ARBA00008226"/>
    </source>
</evidence>
<dbReference type="GO" id="GO:0004820">
    <property type="term" value="F:glycine-tRNA ligase activity"/>
    <property type="evidence" value="ECO:0007669"/>
    <property type="project" value="UniProtKB-UniRule"/>
</dbReference>
<dbReference type="HAMAP" id="MF_00255">
    <property type="entry name" value="Gly_tRNA_synth_beta"/>
    <property type="match status" value="1"/>
</dbReference>
<dbReference type="GO" id="GO:0005524">
    <property type="term" value="F:ATP binding"/>
    <property type="evidence" value="ECO:0007669"/>
    <property type="project" value="UniProtKB-UniRule"/>
</dbReference>
<dbReference type="SUPFAM" id="SSF109604">
    <property type="entry name" value="HD-domain/PDEase-like"/>
    <property type="match status" value="1"/>
</dbReference>
<comment type="subunit">
    <text evidence="8">Tetramer of two alpha and two beta subunits.</text>
</comment>
<dbReference type="GO" id="GO:0006426">
    <property type="term" value="P:glycyl-tRNA aminoacylation"/>
    <property type="evidence" value="ECO:0007669"/>
    <property type="project" value="UniProtKB-UniRule"/>
</dbReference>
<name>A0A564ZHP6_9BACT</name>
<comment type="similarity">
    <text evidence="1 8">Belongs to the class-II aminoacyl-tRNA synthetase family.</text>
</comment>
<dbReference type="EC" id="6.1.1.14" evidence="8"/>
<dbReference type="GO" id="GO:0005829">
    <property type="term" value="C:cytosol"/>
    <property type="evidence" value="ECO:0007669"/>
    <property type="project" value="TreeGrafter"/>
</dbReference>
<dbReference type="PRINTS" id="PR01045">
    <property type="entry name" value="TRNASYNTHGB"/>
</dbReference>
<comment type="subcellular location">
    <subcellularLocation>
        <location evidence="8">Cytoplasm</location>
    </subcellularLocation>
</comment>
<keyword evidence="3 8" id="KW-0547">Nucleotide-binding</keyword>
<evidence type="ECO:0000256" key="4">
    <source>
        <dbReference type="ARBA" id="ARBA00022840"/>
    </source>
</evidence>
<evidence type="ECO:0000313" key="10">
    <source>
        <dbReference type="Proteomes" id="UP000334340"/>
    </source>
</evidence>
<dbReference type="PANTHER" id="PTHR30075:SF2">
    <property type="entry name" value="GLYCINE--TRNA LIGASE, CHLOROPLASTIC_MITOCHONDRIAL 2"/>
    <property type="match status" value="1"/>
</dbReference>
<keyword evidence="6 8" id="KW-0030">Aminoacyl-tRNA synthetase</keyword>
<keyword evidence="8" id="KW-0963">Cytoplasm</keyword>
<dbReference type="Proteomes" id="UP000334340">
    <property type="component" value="Unassembled WGS sequence"/>
</dbReference>
<keyword evidence="5 8" id="KW-0648">Protein biosynthesis</keyword>
<gene>
    <name evidence="8" type="primary">glyS</name>
    <name evidence="9" type="ORF">MELA_00432</name>
</gene>
<keyword evidence="2 8" id="KW-0436">Ligase</keyword>
<evidence type="ECO:0000256" key="6">
    <source>
        <dbReference type="ARBA" id="ARBA00023146"/>
    </source>
</evidence>